<protein>
    <submittedName>
        <fullName evidence="2">Uncharacterized protein</fullName>
    </submittedName>
</protein>
<evidence type="ECO:0000256" key="1">
    <source>
        <dbReference type="SAM" id="MobiDB-lite"/>
    </source>
</evidence>
<accession>A0A2G8SF80</accession>
<evidence type="ECO:0000313" key="3">
    <source>
        <dbReference type="Proteomes" id="UP000230002"/>
    </source>
</evidence>
<evidence type="ECO:0000313" key="2">
    <source>
        <dbReference type="EMBL" id="PIL32413.1"/>
    </source>
</evidence>
<organism evidence="2 3">
    <name type="scientific">Ganoderma sinense ZZ0214-1</name>
    <dbReference type="NCBI Taxonomy" id="1077348"/>
    <lineage>
        <taxon>Eukaryota</taxon>
        <taxon>Fungi</taxon>
        <taxon>Dikarya</taxon>
        <taxon>Basidiomycota</taxon>
        <taxon>Agaricomycotina</taxon>
        <taxon>Agaricomycetes</taxon>
        <taxon>Polyporales</taxon>
        <taxon>Polyporaceae</taxon>
        <taxon>Ganoderma</taxon>
    </lineage>
</organism>
<dbReference type="OrthoDB" id="10261212at2759"/>
<sequence length="102" mass="11268">MSGSEAPVPETSAPEPVPAQRSTPQPSVSSGPEIEEERRTPPQPEEEARSHENLQASMEEIWYLKEISFRPIPEAAPRMYKIITQNYNGPCSFIAICASSVP</sequence>
<feature type="region of interest" description="Disordered" evidence="1">
    <location>
        <begin position="1"/>
        <end position="54"/>
    </location>
</feature>
<dbReference type="EMBL" id="AYKW01000011">
    <property type="protein sequence ID" value="PIL32413.1"/>
    <property type="molecule type" value="Genomic_DNA"/>
</dbReference>
<comment type="caution">
    <text evidence="2">The sequence shown here is derived from an EMBL/GenBank/DDBJ whole genome shotgun (WGS) entry which is preliminary data.</text>
</comment>
<keyword evidence="3" id="KW-1185">Reference proteome</keyword>
<feature type="compositionally biased region" description="Polar residues" evidence="1">
    <location>
        <begin position="20"/>
        <end position="30"/>
    </location>
</feature>
<reference evidence="2 3" key="1">
    <citation type="journal article" date="2015" name="Sci. Rep.">
        <title>Chromosome-level genome map provides insights into diverse defense mechanisms in the medicinal fungus Ganoderma sinense.</title>
        <authorList>
            <person name="Zhu Y."/>
            <person name="Xu J."/>
            <person name="Sun C."/>
            <person name="Zhou S."/>
            <person name="Xu H."/>
            <person name="Nelson D.R."/>
            <person name="Qian J."/>
            <person name="Song J."/>
            <person name="Luo H."/>
            <person name="Xiang L."/>
            <person name="Li Y."/>
            <person name="Xu Z."/>
            <person name="Ji A."/>
            <person name="Wang L."/>
            <person name="Lu S."/>
            <person name="Hayward A."/>
            <person name="Sun W."/>
            <person name="Li X."/>
            <person name="Schwartz D.C."/>
            <person name="Wang Y."/>
            <person name="Chen S."/>
        </authorList>
    </citation>
    <scope>NUCLEOTIDE SEQUENCE [LARGE SCALE GENOMIC DNA]</scope>
    <source>
        <strain evidence="2 3">ZZ0214-1</strain>
    </source>
</reference>
<gene>
    <name evidence="2" type="ORF">GSI_05659</name>
</gene>
<dbReference type="Proteomes" id="UP000230002">
    <property type="component" value="Unassembled WGS sequence"/>
</dbReference>
<feature type="compositionally biased region" description="Basic and acidic residues" evidence="1">
    <location>
        <begin position="36"/>
        <end position="52"/>
    </location>
</feature>
<name>A0A2G8SF80_9APHY</name>
<dbReference type="AlphaFoldDB" id="A0A2G8SF80"/>
<proteinExistence type="predicted"/>